<dbReference type="PANTHER" id="PTHR31339">
    <property type="entry name" value="PECTIN LYASE-RELATED"/>
    <property type="match status" value="1"/>
</dbReference>
<name>A0ABT9ZIB3_9BACI</name>
<proteinExistence type="inferred from homology"/>
<dbReference type="InterPro" id="IPR051801">
    <property type="entry name" value="GH28_Enzymes"/>
</dbReference>
<accession>A0ABT9ZIB3</accession>
<dbReference type="InterPro" id="IPR000743">
    <property type="entry name" value="Glyco_hydro_28"/>
</dbReference>
<dbReference type="InterPro" id="IPR006626">
    <property type="entry name" value="PbH1"/>
</dbReference>
<dbReference type="RefSeq" id="WP_307343952.1">
    <property type="nucleotide sequence ID" value="NZ_JAUSUD010000017.1"/>
</dbReference>
<dbReference type="SMART" id="SM00710">
    <property type="entry name" value="PbH1"/>
    <property type="match status" value="5"/>
</dbReference>
<protein>
    <submittedName>
        <fullName evidence="5">Polygalacturonase</fullName>
    </submittedName>
</protein>
<keyword evidence="2 4" id="KW-0378">Hydrolase</keyword>
<dbReference type="PANTHER" id="PTHR31339:SF9">
    <property type="entry name" value="PLASMIN AND FIBRONECTIN-BINDING PROTEIN A"/>
    <property type="match status" value="1"/>
</dbReference>
<dbReference type="InterPro" id="IPR012334">
    <property type="entry name" value="Pectin_lyas_fold"/>
</dbReference>
<gene>
    <name evidence="5" type="ORF">J2S19_003303</name>
</gene>
<dbReference type="Gene3D" id="2.160.20.10">
    <property type="entry name" value="Single-stranded right-handed beta-helix, Pectin lyase-like"/>
    <property type="match status" value="1"/>
</dbReference>
<dbReference type="Pfam" id="PF00295">
    <property type="entry name" value="Glyco_hydro_28"/>
    <property type="match status" value="1"/>
</dbReference>
<comment type="similarity">
    <text evidence="1 4">Belongs to the glycosyl hydrolase 28 family.</text>
</comment>
<dbReference type="SUPFAM" id="SSF51126">
    <property type="entry name" value="Pectin lyase-like"/>
    <property type="match status" value="1"/>
</dbReference>
<reference evidence="5 6" key="1">
    <citation type="submission" date="2023-07" db="EMBL/GenBank/DDBJ databases">
        <title>Genomic Encyclopedia of Type Strains, Phase IV (KMG-IV): sequencing the most valuable type-strain genomes for metagenomic binning, comparative biology and taxonomic classification.</title>
        <authorList>
            <person name="Goeker M."/>
        </authorList>
    </citation>
    <scope>NUCLEOTIDE SEQUENCE [LARGE SCALE GENOMIC DNA]</scope>
    <source>
        <strain evidence="5 6">DSM 29005</strain>
    </source>
</reference>
<evidence type="ECO:0000256" key="3">
    <source>
        <dbReference type="ARBA" id="ARBA00023295"/>
    </source>
</evidence>
<evidence type="ECO:0000256" key="4">
    <source>
        <dbReference type="RuleBase" id="RU361169"/>
    </source>
</evidence>
<evidence type="ECO:0000313" key="6">
    <source>
        <dbReference type="Proteomes" id="UP001234495"/>
    </source>
</evidence>
<dbReference type="EMBL" id="JAUSUD010000017">
    <property type="protein sequence ID" value="MDQ0232018.1"/>
    <property type="molecule type" value="Genomic_DNA"/>
</dbReference>
<dbReference type="InterPro" id="IPR011050">
    <property type="entry name" value="Pectin_lyase_fold/virulence"/>
</dbReference>
<dbReference type="PROSITE" id="PS00502">
    <property type="entry name" value="POLYGALACTURONASE"/>
    <property type="match status" value="1"/>
</dbReference>
<dbReference type="Proteomes" id="UP001234495">
    <property type="component" value="Unassembled WGS sequence"/>
</dbReference>
<comment type="caution">
    <text evidence="5">The sequence shown here is derived from an EMBL/GenBank/DDBJ whole genome shotgun (WGS) entry which is preliminary data.</text>
</comment>
<keyword evidence="3 4" id="KW-0326">Glycosidase</keyword>
<organism evidence="5 6">
    <name type="scientific">Metabacillus malikii</name>
    <dbReference type="NCBI Taxonomy" id="1504265"/>
    <lineage>
        <taxon>Bacteria</taxon>
        <taxon>Bacillati</taxon>
        <taxon>Bacillota</taxon>
        <taxon>Bacilli</taxon>
        <taxon>Bacillales</taxon>
        <taxon>Bacillaceae</taxon>
        <taxon>Metabacillus</taxon>
    </lineage>
</organism>
<evidence type="ECO:0000256" key="2">
    <source>
        <dbReference type="ARBA" id="ARBA00022801"/>
    </source>
</evidence>
<evidence type="ECO:0000313" key="5">
    <source>
        <dbReference type="EMBL" id="MDQ0232018.1"/>
    </source>
</evidence>
<sequence>MVSTITSYYYDIKQYGAIGDGATINTKAITRAIEACVSNGGGTVYVPAGRFVTGAIILQSNVHLHLEAGATLAFCHDVNEYPVVRSRWEGVKREVYASCIYAEHAENIAVTGYGTLDGQGRFWWELFRNKENKYPRPKLVSFDTCKHITISGVKMVDSPSWTVNPICCEDITVHNITIVNPSDSPNTDGIDPESCRNVRISDCHIDVGDDCIAIKAGTEDTAERIACENITITNCTMIHGHGGVVLGSEMSGDIRNVTVSNCVFEGTDRGIRLKSRRGRGGVVEDIRVNNIVMKNVICPFIANLYYFCGPRGKEKYVWDKNPYPITEETPSFRRIHFSNITAREVHAAAGFLYGLAEKYVEDVTFSQVSVAMAEDAKPGMPAMMSELEPMQQRGFYCGNVANIEFRQVTVSNHQGPAFYVENGRDIEFHQCKAKQAKTDDMLIELKNVTVSKGE</sequence>
<keyword evidence="6" id="KW-1185">Reference proteome</keyword>
<evidence type="ECO:0000256" key="1">
    <source>
        <dbReference type="ARBA" id="ARBA00008834"/>
    </source>
</evidence>